<dbReference type="Gene3D" id="3.50.50.60">
    <property type="entry name" value="FAD/NAD(P)-binding domain"/>
    <property type="match status" value="1"/>
</dbReference>
<comment type="caution">
    <text evidence="7">The sequence shown here is derived from an EMBL/GenBank/DDBJ whole genome shotgun (WGS) entry which is preliminary data.</text>
</comment>
<dbReference type="Proteomes" id="UP001629156">
    <property type="component" value="Unassembled WGS sequence"/>
</dbReference>
<organism evidence="7 8">
    <name type="scientific">Flavobacterium rhizosphaerae</name>
    <dbReference type="NCBI Taxonomy" id="3163298"/>
    <lineage>
        <taxon>Bacteria</taxon>
        <taxon>Pseudomonadati</taxon>
        <taxon>Bacteroidota</taxon>
        <taxon>Flavobacteriia</taxon>
        <taxon>Flavobacteriales</taxon>
        <taxon>Flavobacteriaceae</taxon>
        <taxon>Flavobacterium</taxon>
    </lineage>
</organism>
<sequence>MEQLKNKQVAIIGGGPGGLTLATLLQQKGVQVKVYERDKDQYVRQQGATLDLHYNSGLAALGAANLMDEFTKNYRPGADKIRVLNGHGKLFYDEHVSGKSLLDFNSPYSRPEIDRGPLRDMLIASLQRGTIVWDAQFAEMQPNGEGWQVFFKNGTSVYADLVIAADGGNSKVRKYVTGIQPVYSGVTIVDGTIYNAKENVPKLWELTNGGKVFVMGNGKTLWLSSKGDGSLNAYTTTAEPEGWVAASGIDFNDKAQVKQWFIERYAEWSDVWLEIFETDDSFFVPRPQYHFPENQHWEPHTNVTLLGDAAHRTPPSGDGVNQAMLDALVLSRALTGNNSKSVYDAIAVYEQDMLVRAAETTREALDFVEILRSENALDTMLEFFTASHHSE</sequence>
<dbReference type="EC" id="1.14.13.-" evidence="5"/>
<comment type="subunit">
    <text evidence="5">Monomer.</text>
</comment>
<feature type="binding site" evidence="5">
    <location>
        <position position="115"/>
    </location>
    <ligand>
        <name>FAD</name>
        <dbReference type="ChEBI" id="CHEBI:57692"/>
    </ligand>
</feature>
<feature type="binding site" evidence="5">
    <location>
        <position position="51"/>
    </location>
    <ligand>
        <name>FAD</name>
        <dbReference type="ChEBI" id="CHEBI:57692"/>
    </ligand>
</feature>
<proteinExistence type="inferred from homology"/>
<evidence type="ECO:0000256" key="5">
    <source>
        <dbReference type="HAMAP-Rule" id="MF_00845"/>
    </source>
</evidence>
<reference evidence="7 8" key="1">
    <citation type="submission" date="2024-06" db="EMBL/GenBank/DDBJ databases">
        <authorList>
            <person name="Kaempfer P."/>
            <person name="Viver T."/>
        </authorList>
    </citation>
    <scope>NUCLEOTIDE SEQUENCE [LARGE SCALE GENOMIC DNA]</scope>
    <source>
        <strain evidence="7 8">ST-119</strain>
    </source>
</reference>
<accession>A0ABW8YT94</accession>
<evidence type="ECO:0000256" key="1">
    <source>
        <dbReference type="ARBA" id="ARBA00022630"/>
    </source>
</evidence>
<gene>
    <name evidence="7" type="ORF">ABS766_02130</name>
</gene>
<dbReference type="SUPFAM" id="SSF51905">
    <property type="entry name" value="FAD/NAD(P)-binding domain"/>
    <property type="match status" value="1"/>
</dbReference>
<evidence type="ECO:0000313" key="7">
    <source>
        <dbReference type="EMBL" id="MFL9843207.1"/>
    </source>
</evidence>
<keyword evidence="8" id="KW-1185">Reference proteome</keyword>
<dbReference type="InterPro" id="IPR002938">
    <property type="entry name" value="FAD-bd"/>
</dbReference>
<evidence type="ECO:0000256" key="2">
    <source>
        <dbReference type="ARBA" id="ARBA00022827"/>
    </source>
</evidence>
<keyword evidence="5" id="KW-0521">NADP</keyword>
<comment type="similarity">
    <text evidence="5">Belongs to the aromatic-ring hydroxylase family. TetX subfamily.</text>
</comment>
<evidence type="ECO:0000256" key="3">
    <source>
        <dbReference type="ARBA" id="ARBA00023002"/>
    </source>
</evidence>
<keyword evidence="5" id="KW-0963">Cytoplasm</keyword>
<protein>
    <recommendedName>
        <fullName evidence="5">Flavin-dependent monooxygenase</fullName>
    </recommendedName>
    <alternativeName>
        <fullName evidence="5">TetX monooxygenase</fullName>
        <shortName evidence="5">TetX</shortName>
        <ecNumber evidence="5">1.14.13.-</ecNumber>
    </alternativeName>
</protein>
<feature type="binding site" evidence="5">
    <location>
        <position position="308"/>
    </location>
    <ligand>
        <name>FAD</name>
        <dbReference type="ChEBI" id="CHEBI:57692"/>
    </ligand>
</feature>
<evidence type="ECO:0000313" key="8">
    <source>
        <dbReference type="Proteomes" id="UP001629156"/>
    </source>
</evidence>
<keyword evidence="5" id="KW-0547">Nucleotide-binding</keyword>
<comment type="catalytic activity">
    <reaction evidence="5">
        <text>a tetracycline + NADPH + O2 + H(+) = an 11a-hydroxytetracycline + NADP(+) + H2O</text>
        <dbReference type="Rhea" id="RHEA:61444"/>
        <dbReference type="ChEBI" id="CHEBI:15377"/>
        <dbReference type="ChEBI" id="CHEBI:15378"/>
        <dbReference type="ChEBI" id="CHEBI:15379"/>
        <dbReference type="ChEBI" id="CHEBI:57783"/>
        <dbReference type="ChEBI" id="CHEBI:58349"/>
        <dbReference type="ChEBI" id="CHEBI:144644"/>
        <dbReference type="ChEBI" id="CHEBI:144645"/>
    </reaction>
</comment>
<feature type="domain" description="FAD-binding" evidence="6">
    <location>
        <begin position="8"/>
        <end position="362"/>
    </location>
</feature>
<evidence type="ECO:0000259" key="6">
    <source>
        <dbReference type="Pfam" id="PF01494"/>
    </source>
</evidence>
<dbReference type="EMBL" id="JBELPZ010000001">
    <property type="protein sequence ID" value="MFL9843207.1"/>
    <property type="molecule type" value="Genomic_DNA"/>
</dbReference>
<keyword evidence="1 5" id="KW-0285">Flavoprotein</keyword>
<comment type="cofactor">
    <cofactor evidence="5">
        <name>FAD</name>
        <dbReference type="ChEBI" id="CHEBI:57692"/>
    </cofactor>
</comment>
<dbReference type="RefSeq" id="WP_408083440.1">
    <property type="nucleotide sequence ID" value="NZ_JBELPZ010000001.1"/>
</dbReference>
<comment type="domain">
    <text evidence="5">Consists of an N-terminal FAD-binding domain with a Rossman fold and a C-terminal substrate-binding domain.</text>
</comment>
<dbReference type="Pfam" id="PF01494">
    <property type="entry name" value="FAD_binding_3"/>
    <property type="match status" value="1"/>
</dbReference>
<dbReference type="PANTHER" id="PTHR46972:SF1">
    <property type="entry name" value="FAD DEPENDENT OXIDOREDUCTASE DOMAIN-CONTAINING PROTEIN"/>
    <property type="match status" value="1"/>
</dbReference>
<feature type="binding site" evidence="5">
    <location>
        <position position="44"/>
    </location>
    <ligand>
        <name>NADPH</name>
        <dbReference type="ChEBI" id="CHEBI:57783"/>
    </ligand>
</feature>
<dbReference type="PRINTS" id="PR00420">
    <property type="entry name" value="RNGMNOXGNASE"/>
</dbReference>
<keyword evidence="2 5" id="KW-0274">FAD</keyword>
<name>A0ABW8YT94_9FLAO</name>
<comment type="function">
    <text evidence="5">An FAD-requiring monooxygenase active on some tetracycline antibiotic derivatives, which leads to their inactivation. Hydroxylates carbon 11a of tetracycline and some analogs.</text>
</comment>
<keyword evidence="4 5" id="KW-0503">Monooxygenase</keyword>
<comment type="subcellular location">
    <subcellularLocation>
        <location evidence="5">Cytoplasm</location>
    </subcellularLocation>
</comment>
<evidence type="ECO:0000256" key="4">
    <source>
        <dbReference type="ARBA" id="ARBA00023033"/>
    </source>
</evidence>
<keyword evidence="3 5" id="KW-0560">Oxidoreductase</keyword>
<dbReference type="PANTHER" id="PTHR46972">
    <property type="entry name" value="MONOOXYGENASE ASQM-RELATED"/>
    <property type="match status" value="1"/>
</dbReference>
<dbReference type="InterPro" id="IPR043683">
    <property type="entry name" value="TetX_monooxygenase"/>
</dbReference>
<dbReference type="InterPro" id="IPR036188">
    <property type="entry name" value="FAD/NAD-bd_sf"/>
</dbReference>
<dbReference type="HAMAP" id="MF_00845">
    <property type="entry name" value="TetX_monooxygenase"/>
    <property type="match status" value="1"/>
</dbReference>